<comment type="caution">
    <text evidence="3">The sequence shown here is derived from an EMBL/GenBank/DDBJ whole genome shotgun (WGS) entry which is preliminary data.</text>
</comment>
<dbReference type="CDD" id="cd07067">
    <property type="entry name" value="HP_PGM_like"/>
    <property type="match status" value="1"/>
</dbReference>
<dbReference type="Pfam" id="PF10419">
    <property type="entry name" value="TFIIIC_sub6"/>
    <property type="match status" value="1"/>
</dbReference>
<proteinExistence type="predicted"/>
<reference evidence="4" key="1">
    <citation type="journal article" date="2017" name="Genome Announc.">
        <title>Genome sequences of Cyberlindnera fabianii 65, Pichia kudriavzevii 129, and Saccharomyces cerevisiae 131 isolated from fermented masau fruits in Zimbabwe.</title>
        <authorList>
            <person name="van Rijswijck I.M.H."/>
            <person name="Derks M.F.L."/>
            <person name="Abee T."/>
            <person name="de Ridder D."/>
            <person name="Smid E.J."/>
        </authorList>
    </citation>
    <scope>NUCLEOTIDE SEQUENCE [LARGE SCALE GENOMIC DNA]</scope>
    <source>
        <strain evidence="4">129</strain>
    </source>
</reference>
<feature type="region of interest" description="Disordered" evidence="1">
    <location>
        <begin position="359"/>
        <end position="382"/>
    </location>
</feature>
<dbReference type="SUPFAM" id="SSF53254">
    <property type="entry name" value="Phosphoglycerate mutase-like"/>
    <property type="match status" value="1"/>
</dbReference>
<dbReference type="InterPro" id="IPR051710">
    <property type="entry name" value="Phosphatase_SH3-domain"/>
</dbReference>
<sequence>MTLKTIYIARHGYRSNWLPLPEQIPPPTGIDSDPPLAPHGVKQAQELAGFITKDLPQKNLPVPQMIFSSPFYRCIETINPTAEALHLPIQLERGLGEWFKPHRKIVPVPADHLTLHKFFNTVPSEMDWLWDTVIPSLEGETEEEIFKRCQVFWSKFIPKFESIYPNVECIILVTHAATKIALGMALAGYSNVRDFLTEKDGGDGKTTRIGGSTCSLDGYAKSSNGDTWNLFMNAETSFLSCGAEMDWHFATSQFEAGRNMASNEIQESIDYKNEAGVSTAINKLRVSGWEKETPLVQNKNDILQGEWTRLVGTELIFDENGQYIATVDDHILLQYGRLQEQKLDKSTLLERARNLAKQVEEEKKENLKKETKVDEDRMDESK</sequence>
<dbReference type="AlphaFoldDB" id="A0A1V2LJD6"/>
<dbReference type="GO" id="GO:0016791">
    <property type="term" value="F:phosphatase activity"/>
    <property type="evidence" value="ECO:0007669"/>
    <property type="project" value="UniProtKB-ARBA"/>
</dbReference>
<dbReference type="Proteomes" id="UP000189274">
    <property type="component" value="Unassembled WGS sequence"/>
</dbReference>
<evidence type="ECO:0000313" key="4">
    <source>
        <dbReference type="Proteomes" id="UP000189274"/>
    </source>
</evidence>
<dbReference type="InterPro" id="IPR019481">
    <property type="entry name" value="TFIIIC_triple_barrel"/>
</dbReference>
<dbReference type="Pfam" id="PF00300">
    <property type="entry name" value="His_Phos_1"/>
    <property type="match status" value="1"/>
</dbReference>
<feature type="domain" description="Transcription factor TFIIIC triple barrel" evidence="2">
    <location>
        <begin position="280"/>
        <end position="323"/>
    </location>
</feature>
<dbReference type="InterPro" id="IPR029033">
    <property type="entry name" value="His_PPase_superfam"/>
</dbReference>
<dbReference type="Gene3D" id="2.60.40.4370">
    <property type="match status" value="1"/>
</dbReference>
<dbReference type="Gene3D" id="3.40.50.1240">
    <property type="entry name" value="Phosphoglycerate mutase-like"/>
    <property type="match status" value="1"/>
</dbReference>
<dbReference type="PANTHER" id="PTHR16469">
    <property type="entry name" value="UBIQUITIN-ASSOCIATED AND SH3 DOMAIN-CONTAINING BA-RELATED"/>
    <property type="match status" value="1"/>
</dbReference>
<dbReference type="EMBL" id="MQVM01000021">
    <property type="protein sequence ID" value="ONH72449.1"/>
    <property type="molecule type" value="Genomic_DNA"/>
</dbReference>
<organism evidence="3 4">
    <name type="scientific">Pichia kudriavzevii</name>
    <name type="common">Yeast</name>
    <name type="synonym">Issatchenkia orientalis</name>
    <dbReference type="NCBI Taxonomy" id="4909"/>
    <lineage>
        <taxon>Eukaryota</taxon>
        <taxon>Fungi</taxon>
        <taxon>Dikarya</taxon>
        <taxon>Ascomycota</taxon>
        <taxon>Saccharomycotina</taxon>
        <taxon>Pichiomycetes</taxon>
        <taxon>Pichiales</taxon>
        <taxon>Pichiaceae</taxon>
        <taxon>Pichia</taxon>
    </lineage>
</organism>
<name>A0A1V2LJD6_PICKU</name>
<dbReference type="VEuPathDB" id="FungiDB:C5L36_0E04510"/>
<dbReference type="InterPro" id="IPR013078">
    <property type="entry name" value="His_Pase_superF_clade-1"/>
</dbReference>
<evidence type="ECO:0000256" key="1">
    <source>
        <dbReference type="SAM" id="MobiDB-lite"/>
    </source>
</evidence>
<evidence type="ECO:0000313" key="3">
    <source>
        <dbReference type="EMBL" id="ONH72449.1"/>
    </source>
</evidence>
<evidence type="ECO:0000259" key="2">
    <source>
        <dbReference type="Pfam" id="PF10419"/>
    </source>
</evidence>
<dbReference type="FunFam" id="3.40.50.1240:FF:000034">
    <property type="entry name" value="Transcription factor TFIIIC subunit"/>
    <property type="match status" value="1"/>
</dbReference>
<gene>
    <name evidence="3" type="ORF">BOH78_3778</name>
</gene>
<accession>A0A1V2LJD6</accession>
<dbReference type="PANTHER" id="PTHR16469:SF51">
    <property type="entry name" value="TRANSCRIPTION FACTOR TAU 55 KDA SUBUNIT"/>
    <property type="match status" value="1"/>
</dbReference>
<dbReference type="SMART" id="SM00855">
    <property type="entry name" value="PGAM"/>
    <property type="match status" value="1"/>
</dbReference>
<protein>
    <submittedName>
        <fullName evidence="3">Transcription factor tau 55 kDa subunit</fullName>
    </submittedName>
</protein>